<dbReference type="SUPFAM" id="SSF53474">
    <property type="entry name" value="alpha/beta-Hydrolases"/>
    <property type="match status" value="1"/>
</dbReference>
<comment type="caution">
    <text evidence="8">The sequence shown here is derived from an EMBL/GenBank/DDBJ whole genome shotgun (WGS) entry which is preliminary data.</text>
</comment>
<evidence type="ECO:0000256" key="6">
    <source>
        <dbReference type="RuleBase" id="RU361235"/>
    </source>
</evidence>
<dbReference type="Proteomes" id="UP000639338">
    <property type="component" value="Unassembled WGS sequence"/>
</dbReference>
<feature type="domain" description="Carboxylesterase type B" evidence="7">
    <location>
        <begin position="34"/>
        <end position="543"/>
    </location>
</feature>
<comment type="similarity">
    <text evidence="1 6">Belongs to the type-B carboxylesterase/lipase family.</text>
</comment>
<evidence type="ECO:0000256" key="3">
    <source>
        <dbReference type="ARBA" id="ARBA00022801"/>
    </source>
</evidence>
<evidence type="ECO:0000256" key="2">
    <source>
        <dbReference type="ARBA" id="ARBA00022487"/>
    </source>
</evidence>
<keyword evidence="4" id="KW-1015">Disulfide bond</keyword>
<dbReference type="EMBL" id="JACMRX010000003">
    <property type="protein sequence ID" value="KAF7993256.1"/>
    <property type="molecule type" value="Genomic_DNA"/>
</dbReference>
<dbReference type="GO" id="GO:0052689">
    <property type="term" value="F:carboxylic ester hydrolase activity"/>
    <property type="evidence" value="ECO:0007669"/>
    <property type="project" value="UniProtKB-KW"/>
</dbReference>
<evidence type="ECO:0000256" key="4">
    <source>
        <dbReference type="ARBA" id="ARBA00023157"/>
    </source>
</evidence>
<sequence>MSKSLYNNCCNLFTTTIFFIIFKCIIQINGELSSIVYTNQGPVQGEILQTIVNSVSYSSFKGIPYGKPPIGELRFKPPEKAESWNETLISTSEGNQCPQMDFIFKNYSGNEDCLNLNVYTPKTIFEDGNNSSDKLLPVMVWIFGGQFKFGYVNSSFYGPDFFIEDNVVLVAMNYRLGALGLLALNITGATGNAALKDQTLALKWVKDNIIKFGGDPNSVTLFGTSTGASCVDLHSFSKLSQGLFHKSISMSGTPLNPWGFSTPDEAEARAFKLGELLGINTTSKEILLKELSEKSAKEIVLATENIVKADRPFKSTIESYEIAGETAFLSECIVNQLEKGNFSQIPHIAGFVANEILSFATSVQSLIDQSQFALKSMNKVLHNKVGEKIESFMEYLSSKSKYNLTDLPVSIVMEGINNLSDVLTILGIDTKQKLMLPFSKSPIYYYQNSFDAGNYSQHRQRYHIDFDGVAHGDDLIYLFYPKIYKVPLDPTNKFSIVRKQMVRMFTNFAKYSNPTPNETDNLLNITWPVSGVEGVHLKIGNELKVINSRPINDNIKILEKYQNNCTLKIMNGCE</sequence>
<name>A0A834XYN3_APHGI</name>
<dbReference type="InterPro" id="IPR019826">
    <property type="entry name" value="Carboxylesterase_B_AS"/>
</dbReference>
<evidence type="ECO:0000256" key="5">
    <source>
        <dbReference type="ARBA" id="ARBA00023180"/>
    </source>
</evidence>
<protein>
    <recommendedName>
        <fullName evidence="6">Carboxylic ester hydrolase</fullName>
        <ecNumber evidence="6">3.1.1.-</ecNumber>
    </recommendedName>
</protein>
<dbReference type="PANTHER" id="PTHR43142">
    <property type="entry name" value="CARBOXYLIC ESTER HYDROLASE"/>
    <property type="match status" value="1"/>
</dbReference>
<evidence type="ECO:0000256" key="1">
    <source>
        <dbReference type="ARBA" id="ARBA00005964"/>
    </source>
</evidence>
<dbReference type="EC" id="3.1.1.-" evidence="6"/>
<keyword evidence="5" id="KW-0325">Glycoprotein</keyword>
<organism evidence="8 9">
    <name type="scientific">Aphidius gifuensis</name>
    <name type="common">Parasitoid wasp</name>
    <dbReference type="NCBI Taxonomy" id="684658"/>
    <lineage>
        <taxon>Eukaryota</taxon>
        <taxon>Metazoa</taxon>
        <taxon>Ecdysozoa</taxon>
        <taxon>Arthropoda</taxon>
        <taxon>Hexapoda</taxon>
        <taxon>Insecta</taxon>
        <taxon>Pterygota</taxon>
        <taxon>Neoptera</taxon>
        <taxon>Endopterygota</taxon>
        <taxon>Hymenoptera</taxon>
        <taxon>Apocrita</taxon>
        <taxon>Ichneumonoidea</taxon>
        <taxon>Braconidae</taxon>
        <taxon>Aphidiinae</taxon>
        <taxon>Aphidius</taxon>
    </lineage>
</organism>
<reference evidence="8 9" key="1">
    <citation type="submission" date="2020-08" db="EMBL/GenBank/DDBJ databases">
        <title>Aphidius gifuensis genome sequencing and assembly.</title>
        <authorList>
            <person name="Du Z."/>
        </authorList>
    </citation>
    <scope>NUCLEOTIDE SEQUENCE [LARGE SCALE GENOMIC DNA]</scope>
    <source>
        <strain evidence="8">YNYX2018</strain>
        <tissue evidence="8">Adults</tissue>
    </source>
</reference>
<keyword evidence="2" id="KW-0719">Serine esterase</keyword>
<dbReference type="InterPro" id="IPR002018">
    <property type="entry name" value="CarbesteraseB"/>
</dbReference>
<dbReference type="PROSITE" id="PS00122">
    <property type="entry name" value="CARBOXYLESTERASE_B_1"/>
    <property type="match status" value="1"/>
</dbReference>
<gene>
    <name evidence="8" type="ORF">HCN44_006316</name>
</gene>
<accession>A0A834XYN3</accession>
<dbReference type="PANTHER" id="PTHR43142:SF1">
    <property type="entry name" value="CARBOXYLIC ESTER HYDROLASE"/>
    <property type="match status" value="1"/>
</dbReference>
<keyword evidence="3 6" id="KW-0378">Hydrolase</keyword>
<evidence type="ECO:0000259" key="7">
    <source>
        <dbReference type="Pfam" id="PF00135"/>
    </source>
</evidence>
<proteinExistence type="inferred from homology"/>
<dbReference type="InterPro" id="IPR029058">
    <property type="entry name" value="AB_hydrolase_fold"/>
</dbReference>
<dbReference type="Gene3D" id="3.40.50.1820">
    <property type="entry name" value="alpha/beta hydrolase"/>
    <property type="match status" value="1"/>
</dbReference>
<evidence type="ECO:0000313" key="9">
    <source>
        <dbReference type="Proteomes" id="UP000639338"/>
    </source>
</evidence>
<keyword evidence="9" id="KW-1185">Reference proteome</keyword>
<dbReference type="AlphaFoldDB" id="A0A834XYN3"/>
<dbReference type="OrthoDB" id="19653at2759"/>
<evidence type="ECO:0000313" key="8">
    <source>
        <dbReference type="EMBL" id="KAF7993256.1"/>
    </source>
</evidence>
<dbReference type="Pfam" id="PF00135">
    <property type="entry name" value="COesterase"/>
    <property type="match status" value="1"/>
</dbReference>